<keyword evidence="6 8" id="KW-1133">Transmembrane helix</keyword>
<evidence type="ECO:0000313" key="11">
    <source>
        <dbReference type="Proteomes" id="UP001596542"/>
    </source>
</evidence>
<feature type="transmembrane region" description="Helical" evidence="8">
    <location>
        <begin position="199"/>
        <end position="221"/>
    </location>
</feature>
<evidence type="ECO:0000256" key="4">
    <source>
        <dbReference type="ARBA" id="ARBA00022519"/>
    </source>
</evidence>
<keyword evidence="2 8" id="KW-0813">Transport</keyword>
<feature type="transmembrane region" description="Helical" evidence="8">
    <location>
        <begin position="257"/>
        <end position="277"/>
    </location>
</feature>
<feature type="domain" description="ABC transmembrane type-1" evidence="9">
    <location>
        <begin position="75"/>
        <end position="278"/>
    </location>
</feature>
<evidence type="ECO:0000313" key="10">
    <source>
        <dbReference type="EMBL" id="MFC7289017.1"/>
    </source>
</evidence>
<comment type="subcellular location">
    <subcellularLocation>
        <location evidence="1">Cell inner membrane</location>
        <topology evidence="1">Multi-pass membrane protein</topology>
    </subcellularLocation>
    <subcellularLocation>
        <location evidence="8">Cell membrane</location>
        <topology evidence="8">Multi-pass membrane protein</topology>
    </subcellularLocation>
</comment>
<feature type="transmembrane region" description="Helical" evidence="8">
    <location>
        <begin position="79"/>
        <end position="98"/>
    </location>
</feature>
<dbReference type="SUPFAM" id="SSF161098">
    <property type="entry name" value="MetI-like"/>
    <property type="match status" value="2"/>
</dbReference>
<feature type="transmembrane region" description="Helical" evidence="8">
    <location>
        <begin position="311"/>
        <end position="334"/>
    </location>
</feature>
<dbReference type="EMBL" id="JBHTBU010000002">
    <property type="protein sequence ID" value="MFC7289017.1"/>
    <property type="molecule type" value="Genomic_DNA"/>
</dbReference>
<dbReference type="RefSeq" id="WP_382272400.1">
    <property type="nucleotide sequence ID" value="NZ_JBHTBU010000002.1"/>
</dbReference>
<feature type="transmembrane region" description="Helical" evidence="8">
    <location>
        <begin position="436"/>
        <end position="453"/>
    </location>
</feature>
<keyword evidence="7 8" id="KW-0472">Membrane</keyword>
<sequence length="565" mass="60502">MPETVGALRAHRGIRINGTPLILGGTTAALLIVVALPLLFILLQAIFPELANGSLLAPLSHLATIFSDPALFGLTFNTLRLGVCVVLLSATIGIPLGALRGLFKLPFAGLWDLLFLVPFMIPPYIAALGWIMMLQPNGYAEQLLGLHAASFLFSFGGVVFVMTLNVFPVVYFAVSRSIASSGSRLADVGRVCGGSPWQCFFRITLPLATPGIAASLLLVFAMAIEEYGTPAALAANAGFFVLVTGIERRFSDWPIDLPGAATLSVVLVILAMLAFWLQRRIQGKQIFETMNGKPNDVSLRPLGAWRWPVTALFAVVALIATCAPIFSIVVTACMRTLSGGLQRDNLSLTHFDAIFTSGNSALQALATSTGLGVATALLTGLLGLLAAYCVVKTRMRGRVLLDALSVMPNTLPGIVVAVGLILAWNQSFWPVTPYNSWVILLLAYCCLLLPYPVRYASAAFAQIGDNMEAAARVHGASLRQTLMKILLPLIFPSLLAAMLLVFAVASRELVASLLLAPTGIQTTSLFIWRQFEQGSVGQGMAMSVVTILMTTTVMVAVTLWRQRQQ</sequence>
<comment type="caution">
    <text evidence="10">The sequence shown here is derived from an EMBL/GenBank/DDBJ whole genome shotgun (WGS) entry which is preliminary data.</text>
</comment>
<dbReference type="Proteomes" id="UP001596542">
    <property type="component" value="Unassembled WGS sequence"/>
</dbReference>
<feature type="transmembrane region" description="Helical" evidence="8">
    <location>
        <begin position="110"/>
        <end position="131"/>
    </location>
</feature>
<keyword evidence="4" id="KW-0997">Cell inner membrane</keyword>
<protein>
    <submittedName>
        <fullName evidence="10">ABC transporter permease</fullName>
    </submittedName>
</protein>
<dbReference type="PANTHER" id="PTHR43357">
    <property type="entry name" value="INNER MEMBRANE ABC TRANSPORTER PERMEASE PROTEIN YDCV"/>
    <property type="match status" value="1"/>
</dbReference>
<accession>A0ABW2IDJ6</accession>
<dbReference type="Pfam" id="PF00528">
    <property type="entry name" value="BPD_transp_1"/>
    <property type="match status" value="2"/>
</dbReference>
<dbReference type="PROSITE" id="PS50928">
    <property type="entry name" value="ABC_TM1"/>
    <property type="match status" value="2"/>
</dbReference>
<feature type="transmembrane region" description="Helical" evidence="8">
    <location>
        <begin position="151"/>
        <end position="174"/>
    </location>
</feature>
<dbReference type="InterPro" id="IPR000515">
    <property type="entry name" value="MetI-like"/>
</dbReference>
<dbReference type="PANTHER" id="PTHR43357:SF3">
    <property type="entry name" value="FE(3+)-TRANSPORT SYSTEM PERMEASE PROTEIN FBPB 2"/>
    <property type="match status" value="1"/>
</dbReference>
<evidence type="ECO:0000256" key="3">
    <source>
        <dbReference type="ARBA" id="ARBA00022475"/>
    </source>
</evidence>
<evidence type="ECO:0000256" key="2">
    <source>
        <dbReference type="ARBA" id="ARBA00022448"/>
    </source>
</evidence>
<name>A0ABW2IDJ6_9BURK</name>
<feature type="transmembrane region" description="Helical" evidence="8">
    <location>
        <begin position="371"/>
        <end position="391"/>
    </location>
</feature>
<comment type="similarity">
    <text evidence="8">Belongs to the binding-protein-dependent transport system permease family.</text>
</comment>
<evidence type="ECO:0000256" key="7">
    <source>
        <dbReference type="ARBA" id="ARBA00023136"/>
    </source>
</evidence>
<evidence type="ECO:0000256" key="8">
    <source>
        <dbReference type="RuleBase" id="RU363032"/>
    </source>
</evidence>
<feature type="domain" description="ABC transmembrane type-1" evidence="9">
    <location>
        <begin position="365"/>
        <end position="559"/>
    </location>
</feature>
<keyword evidence="11" id="KW-1185">Reference proteome</keyword>
<feature type="transmembrane region" description="Helical" evidence="8">
    <location>
        <begin position="21"/>
        <end position="47"/>
    </location>
</feature>
<proteinExistence type="inferred from homology"/>
<evidence type="ECO:0000256" key="5">
    <source>
        <dbReference type="ARBA" id="ARBA00022692"/>
    </source>
</evidence>
<dbReference type="InterPro" id="IPR035906">
    <property type="entry name" value="MetI-like_sf"/>
</dbReference>
<gene>
    <name evidence="10" type="ORF">ACFQPC_13280</name>
</gene>
<evidence type="ECO:0000256" key="1">
    <source>
        <dbReference type="ARBA" id="ARBA00004429"/>
    </source>
</evidence>
<keyword evidence="5 8" id="KW-0812">Transmembrane</keyword>
<dbReference type="CDD" id="cd06261">
    <property type="entry name" value="TM_PBP2"/>
    <property type="match status" value="2"/>
</dbReference>
<organism evidence="10 11">
    <name type="scientific">Herminiimonas glaciei</name>
    <dbReference type="NCBI Taxonomy" id="523788"/>
    <lineage>
        <taxon>Bacteria</taxon>
        <taxon>Pseudomonadati</taxon>
        <taxon>Pseudomonadota</taxon>
        <taxon>Betaproteobacteria</taxon>
        <taxon>Burkholderiales</taxon>
        <taxon>Oxalobacteraceae</taxon>
        <taxon>Herminiimonas</taxon>
    </lineage>
</organism>
<feature type="transmembrane region" description="Helical" evidence="8">
    <location>
        <begin position="403"/>
        <end position="424"/>
    </location>
</feature>
<feature type="transmembrane region" description="Helical" evidence="8">
    <location>
        <begin position="540"/>
        <end position="560"/>
    </location>
</feature>
<feature type="transmembrane region" description="Helical" evidence="8">
    <location>
        <begin position="485"/>
        <end position="503"/>
    </location>
</feature>
<evidence type="ECO:0000256" key="6">
    <source>
        <dbReference type="ARBA" id="ARBA00022989"/>
    </source>
</evidence>
<evidence type="ECO:0000259" key="9">
    <source>
        <dbReference type="PROSITE" id="PS50928"/>
    </source>
</evidence>
<dbReference type="Gene3D" id="1.10.3720.10">
    <property type="entry name" value="MetI-like"/>
    <property type="match status" value="2"/>
</dbReference>
<reference evidence="11" key="1">
    <citation type="journal article" date="2019" name="Int. J. Syst. Evol. Microbiol.">
        <title>The Global Catalogue of Microorganisms (GCM) 10K type strain sequencing project: providing services to taxonomists for standard genome sequencing and annotation.</title>
        <authorList>
            <consortium name="The Broad Institute Genomics Platform"/>
            <consortium name="The Broad Institute Genome Sequencing Center for Infectious Disease"/>
            <person name="Wu L."/>
            <person name="Ma J."/>
        </authorList>
    </citation>
    <scope>NUCLEOTIDE SEQUENCE [LARGE SCALE GENOMIC DNA]</scope>
    <source>
        <strain evidence="11">KACC 12508</strain>
    </source>
</reference>
<keyword evidence="3" id="KW-1003">Cell membrane</keyword>